<gene>
    <name evidence="11" type="primary">ndk</name>
    <name evidence="11" type="ORF">IE077_000150</name>
</gene>
<reference evidence="11 12" key="1">
    <citation type="journal article" date="2020" name="bioRxiv">
        <title>Metabolic contributions of an alphaproteobacterial endosymbiont in the apicomplexan Cardiosporidium cionae.</title>
        <authorList>
            <person name="Hunter E.S."/>
            <person name="Paight C.J."/>
            <person name="Lane C.E."/>
        </authorList>
    </citation>
    <scope>NUCLEOTIDE SEQUENCE [LARGE SCALE GENOMIC DNA]</scope>
    <source>
        <strain evidence="11">ESH_2018</strain>
    </source>
</reference>
<dbReference type="InterPro" id="IPR034907">
    <property type="entry name" value="NDK-like_dom"/>
</dbReference>
<sequence>MAPNRKEQTFIMVKPDGVERGLINKIIKRFEQRGYKLVAMKFVQASEDLLLEHYSSLSHLPFYRDLVAFIGSSPVVAMVWEGLDIVKQGRLMMGETKPCQSAPGTIRGTYCIDISRNIIHGSDSVESAIKEISLWFRSEEIIDWTPSSHPNIYE</sequence>
<keyword evidence="4 9" id="KW-0547">Nucleotide-binding</keyword>
<proteinExistence type="inferred from homology"/>
<feature type="binding site" evidence="7">
    <location>
        <position position="90"/>
    </location>
    <ligand>
        <name>ATP</name>
        <dbReference type="ChEBI" id="CHEBI:30616"/>
    </ligand>
</feature>
<comment type="cofactor">
    <cofactor evidence="1">
        <name>Mg(2+)</name>
        <dbReference type="ChEBI" id="CHEBI:18420"/>
    </cofactor>
</comment>
<feature type="binding site" evidence="7">
    <location>
        <position position="62"/>
    </location>
    <ligand>
        <name>ATP</name>
        <dbReference type="ChEBI" id="CHEBI:30616"/>
    </ligand>
</feature>
<feature type="binding site" evidence="7">
    <location>
        <position position="96"/>
    </location>
    <ligand>
        <name>ATP</name>
        <dbReference type="ChEBI" id="CHEBI:30616"/>
    </ligand>
</feature>
<dbReference type="Pfam" id="PF00334">
    <property type="entry name" value="NDK"/>
    <property type="match status" value="1"/>
</dbReference>
<dbReference type="PROSITE" id="PS51374">
    <property type="entry name" value="NDPK_LIKE"/>
    <property type="match status" value="1"/>
</dbReference>
<dbReference type="EMBL" id="JADAQX010000110">
    <property type="protein sequence ID" value="KAF8821907.1"/>
    <property type="molecule type" value="Genomic_DNA"/>
</dbReference>
<keyword evidence="6 9" id="KW-0067">ATP-binding</keyword>
<keyword evidence="5 9" id="KW-0418">Kinase</keyword>
<evidence type="ECO:0000256" key="3">
    <source>
        <dbReference type="ARBA" id="ARBA00022679"/>
    </source>
</evidence>
<accession>A0ABQ7JD09</accession>
<evidence type="ECO:0000256" key="5">
    <source>
        <dbReference type="ARBA" id="ARBA00022777"/>
    </source>
</evidence>
<evidence type="ECO:0000313" key="12">
    <source>
        <dbReference type="Proteomes" id="UP000823046"/>
    </source>
</evidence>
<keyword evidence="3 9" id="KW-0808">Transferase</keyword>
<feature type="active site" description="Pros-phosphohistidine intermediate" evidence="7">
    <location>
        <position position="120"/>
    </location>
</feature>
<dbReference type="CDD" id="cd04413">
    <property type="entry name" value="NDPk_I"/>
    <property type="match status" value="1"/>
</dbReference>
<dbReference type="Proteomes" id="UP000823046">
    <property type="component" value="Unassembled WGS sequence"/>
</dbReference>
<feature type="binding site" evidence="7">
    <location>
        <position position="107"/>
    </location>
    <ligand>
        <name>ATP</name>
        <dbReference type="ChEBI" id="CHEBI:30616"/>
    </ligand>
</feature>
<feature type="domain" description="Nucleoside diphosphate kinase-like" evidence="10">
    <location>
        <begin position="6"/>
        <end position="143"/>
    </location>
</feature>
<evidence type="ECO:0000256" key="9">
    <source>
        <dbReference type="RuleBase" id="RU004013"/>
    </source>
</evidence>
<dbReference type="NCBIfam" id="NF001908">
    <property type="entry name" value="PRK00668.1"/>
    <property type="match status" value="1"/>
</dbReference>
<protein>
    <recommendedName>
        <fullName evidence="9">Nucleoside diphosphate kinase</fullName>
        <ecNumber evidence="9">2.7.4.6</ecNumber>
    </recommendedName>
</protein>
<name>A0ABQ7JD09_9APIC</name>
<organism evidence="11 12">
    <name type="scientific">Cardiosporidium cionae</name>
    <dbReference type="NCBI Taxonomy" id="476202"/>
    <lineage>
        <taxon>Eukaryota</taxon>
        <taxon>Sar</taxon>
        <taxon>Alveolata</taxon>
        <taxon>Apicomplexa</taxon>
        <taxon>Aconoidasida</taxon>
        <taxon>Nephromycida</taxon>
        <taxon>Cardiosporidium</taxon>
    </lineage>
</organism>
<comment type="similarity">
    <text evidence="2 7 8">Belongs to the NDK family.</text>
</comment>
<dbReference type="SMART" id="SM00562">
    <property type="entry name" value="NDK"/>
    <property type="match status" value="1"/>
</dbReference>
<dbReference type="SUPFAM" id="SSF54919">
    <property type="entry name" value="Nucleoside diphosphate kinase, NDK"/>
    <property type="match status" value="1"/>
</dbReference>
<evidence type="ECO:0000259" key="10">
    <source>
        <dbReference type="SMART" id="SM00562"/>
    </source>
</evidence>
<comment type="catalytic activity">
    <reaction evidence="9">
        <text>a 2'-deoxyribonucleoside 5'-diphosphate + ATP = a 2'-deoxyribonucleoside 5'-triphosphate + ADP</text>
        <dbReference type="Rhea" id="RHEA:44640"/>
        <dbReference type="ChEBI" id="CHEBI:30616"/>
        <dbReference type="ChEBI" id="CHEBI:61560"/>
        <dbReference type="ChEBI" id="CHEBI:73316"/>
        <dbReference type="ChEBI" id="CHEBI:456216"/>
        <dbReference type="EC" id="2.7.4.6"/>
    </reaction>
</comment>
<dbReference type="EC" id="2.7.4.6" evidence="9"/>
<dbReference type="GO" id="GO:0016301">
    <property type="term" value="F:kinase activity"/>
    <property type="evidence" value="ECO:0007669"/>
    <property type="project" value="UniProtKB-KW"/>
</dbReference>
<evidence type="ECO:0000256" key="7">
    <source>
        <dbReference type="PROSITE-ProRule" id="PRU00706"/>
    </source>
</evidence>
<dbReference type="HAMAP" id="MF_00451">
    <property type="entry name" value="NDP_kinase"/>
    <property type="match status" value="1"/>
</dbReference>
<dbReference type="InterPro" id="IPR023005">
    <property type="entry name" value="Nucleoside_diP_kinase_AS"/>
</dbReference>
<feature type="binding site" evidence="7">
    <location>
        <position position="14"/>
    </location>
    <ligand>
        <name>ATP</name>
        <dbReference type="ChEBI" id="CHEBI:30616"/>
    </ligand>
</feature>
<dbReference type="PRINTS" id="PR01243">
    <property type="entry name" value="NUCDPKINASE"/>
</dbReference>
<evidence type="ECO:0000256" key="6">
    <source>
        <dbReference type="ARBA" id="ARBA00022840"/>
    </source>
</evidence>
<evidence type="ECO:0000256" key="8">
    <source>
        <dbReference type="RuleBase" id="RU004011"/>
    </source>
</evidence>
<evidence type="ECO:0000313" key="11">
    <source>
        <dbReference type="EMBL" id="KAF8821907.1"/>
    </source>
</evidence>
<feature type="binding site" evidence="7">
    <location>
        <position position="117"/>
    </location>
    <ligand>
        <name>ATP</name>
        <dbReference type="ChEBI" id="CHEBI:30616"/>
    </ligand>
</feature>
<dbReference type="InterPro" id="IPR001564">
    <property type="entry name" value="Nucleoside_diP_kinase"/>
</dbReference>
<dbReference type="PANTHER" id="PTHR11349">
    <property type="entry name" value="NUCLEOSIDE DIPHOSPHATE KINASE"/>
    <property type="match status" value="1"/>
</dbReference>
<evidence type="ECO:0000256" key="2">
    <source>
        <dbReference type="ARBA" id="ARBA00008142"/>
    </source>
</evidence>
<keyword evidence="12" id="KW-1185">Reference proteome</keyword>
<evidence type="ECO:0000256" key="1">
    <source>
        <dbReference type="ARBA" id="ARBA00001946"/>
    </source>
</evidence>
<dbReference type="InterPro" id="IPR036850">
    <property type="entry name" value="NDK-like_dom_sf"/>
</dbReference>
<dbReference type="PROSITE" id="PS00469">
    <property type="entry name" value="NDPK"/>
    <property type="match status" value="1"/>
</dbReference>
<evidence type="ECO:0000256" key="4">
    <source>
        <dbReference type="ARBA" id="ARBA00022741"/>
    </source>
</evidence>
<dbReference type="Gene3D" id="3.30.70.141">
    <property type="entry name" value="Nucleoside diphosphate kinase-like domain"/>
    <property type="match status" value="1"/>
</dbReference>
<comment type="caution">
    <text evidence="11">The sequence shown here is derived from an EMBL/GenBank/DDBJ whole genome shotgun (WGS) entry which is preliminary data.</text>
</comment>